<gene>
    <name evidence="2" type="ORF">MAMC_02211</name>
</gene>
<evidence type="ECO:0008006" key="4">
    <source>
        <dbReference type="Google" id="ProtNLM"/>
    </source>
</evidence>
<feature type="transmembrane region" description="Helical" evidence="1">
    <location>
        <begin position="159"/>
        <end position="180"/>
    </location>
</feature>
<feature type="transmembrane region" description="Helical" evidence="1">
    <location>
        <begin position="128"/>
        <end position="147"/>
    </location>
</feature>
<keyword evidence="1" id="KW-0812">Transmembrane</keyword>
<dbReference type="EMBL" id="CABFUZ020000259">
    <property type="protein sequence ID" value="VVM08495.1"/>
    <property type="molecule type" value="Genomic_DNA"/>
</dbReference>
<proteinExistence type="predicted"/>
<feature type="transmembrane region" description="Helical" evidence="1">
    <location>
        <begin position="200"/>
        <end position="219"/>
    </location>
</feature>
<dbReference type="Pfam" id="PF13593">
    <property type="entry name" value="SBF_like"/>
    <property type="match status" value="1"/>
</dbReference>
<reference evidence="2" key="1">
    <citation type="submission" date="2019-09" db="EMBL/GenBank/DDBJ databases">
        <authorList>
            <person name="Cremers G."/>
        </authorList>
    </citation>
    <scope>NUCLEOTIDE SEQUENCE [LARGE SCALE GENOMIC DNA]</scope>
    <source>
        <strain evidence="2">3B</strain>
    </source>
</reference>
<keyword evidence="3" id="KW-1185">Reference proteome</keyword>
<dbReference type="PANTHER" id="PTHR10361">
    <property type="entry name" value="SODIUM-BILE ACID COTRANSPORTER"/>
    <property type="match status" value="1"/>
</dbReference>
<dbReference type="Proteomes" id="UP000381693">
    <property type="component" value="Unassembled WGS sequence"/>
</dbReference>
<dbReference type="RefSeq" id="WP_142526078.1">
    <property type="nucleotide sequence ID" value="NZ_CABFUZ020000259.1"/>
</dbReference>
<feature type="transmembrane region" description="Helical" evidence="1">
    <location>
        <begin position="301"/>
        <end position="321"/>
    </location>
</feature>
<comment type="caution">
    <text evidence="2">The sequence shown here is derived from an EMBL/GenBank/DDBJ whole genome shotgun (WGS) entry which is preliminary data.</text>
</comment>
<feature type="transmembrane region" description="Helical" evidence="1">
    <location>
        <begin position="93"/>
        <end position="116"/>
    </location>
</feature>
<name>A0A5E6MK77_9BACT</name>
<sequence length="356" mass="38582">MEKREYLGLQGVGRLLDWLHRHFFWALLAAHGLAAIAPNLGQRLRGLTLGSVSILGEPFSLSLPVLLLFLLLWNSGFGVPGGQLAALFRNLRALIPALLANFLIPLLFLAGLRTLLGPWHNPEEVENLVMGLGLVVAMPIAGASAAWCQNAGGDMALSLGLVLTSTLLSPLSGSLSLHAVASMVGGDYAEDLREMAGRGMGVFLVICVILPSLLGILARRRAGDALFARFRPALRPANELILLWLIYMNAAAALPYAFRHFDGDFLAMLLIGSGILCLLRFQSGDWLGRLLKTSVPERTALVYGLGMNNNGSGLVLATVAVPDHPLAILPIVFYTLLQQVTAAWYYSYRLPRREQR</sequence>
<feature type="transmembrane region" description="Helical" evidence="1">
    <location>
        <begin position="264"/>
        <end position="281"/>
    </location>
</feature>
<dbReference type="OrthoDB" id="185500at2"/>
<dbReference type="InterPro" id="IPR016833">
    <property type="entry name" value="Put_Na-Bile_cotransptr"/>
</dbReference>
<keyword evidence="1" id="KW-1133">Transmembrane helix</keyword>
<evidence type="ECO:0000313" key="2">
    <source>
        <dbReference type="EMBL" id="VVM08495.1"/>
    </source>
</evidence>
<dbReference type="InterPro" id="IPR038770">
    <property type="entry name" value="Na+/solute_symporter_sf"/>
</dbReference>
<dbReference type="InterPro" id="IPR004710">
    <property type="entry name" value="Bilac:Na_transpt"/>
</dbReference>
<accession>A0A5E6MK77</accession>
<dbReference type="Gene3D" id="1.20.1530.20">
    <property type="match status" value="1"/>
</dbReference>
<evidence type="ECO:0000313" key="3">
    <source>
        <dbReference type="Proteomes" id="UP000381693"/>
    </source>
</evidence>
<feature type="transmembrane region" description="Helical" evidence="1">
    <location>
        <begin position="240"/>
        <end position="258"/>
    </location>
</feature>
<feature type="transmembrane region" description="Helical" evidence="1">
    <location>
        <begin position="23"/>
        <end position="41"/>
    </location>
</feature>
<feature type="transmembrane region" description="Helical" evidence="1">
    <location>
        <begin position="327"/>
        <end position="346"/>
    </location>
</feature>
<dbReference type="AlphaFoldDB" id="A0A5E6MK77"/>
<protein>
    <recommendedName>
        <fullName evidence="4">Pantothenates transporter PanS</fullName>
    </recommendedName>
</protein>
<feature type="transmembrane region" description="Helical" evidence="1">
    <location>
        <begin position="61"/>
        <end position="81"/>
    </location>
</feature>
<keyword evidence="1" id="KW-0472">Membrane</keyword>
<organism evidence="2 3">
    <name type="scientific">Methylacidimicrobium cyclopophantes</name>
    <dbReference type="NCBI Taxonomy" id="1041766"/>
    <lineage>
        <taxon>Bacteria</taxon>
        <taxon>Pseudomonadati</taxon>
        <taxon>Verrucomicrobiota</taxon>
        <taxon>Methylacidimicrobium</taxon>
    </lineage>
</organism>
<dbReference type="PANTHER" id="PTHR10361:SF28">
    <property type="entry name" value="P3 PROTEIN-RELATED"/>
    <property type="match status" value="1"/>
</dbReference>
<evidence type="ECO:0000256" key="1">
    <source>
        <dbReference type="SAM" id="Phobius"/>
    </source>
</evidence>